<dbReference type="Pfam" id="PF01653">
    <property type="entry name" value="DNA_ligase_aden"/>
    <property type="match status" value="2"/>
</dbReference>
<keyword evidence="2 9" id="KW-0235">DNA replication</keyword>
<dbReference type="Gene3D" id="3.30.470.30">
    <property type="entry name" value="DNA ligase/mRNA capping enzyme"/>
    <property type="match status" value="1"/>
</dbReference>
<evidence type="ECO:0000256" key="4">
    <source>
        <dbReference type="ARBA" id="ARBA00022763"/>
    </source>
</evidence>
<feature type="active site" description="N6-AMP-lysine intermediate" evidence="9">
    <location>
        <position position="117"/>
    </location>
</feature>
<dbReference type="CDD" id="cd17748">
    <property type="entry name" value="BRCT_DNA_ligase_like"/>
    <property type="match status" value="1"/>
</dbReference>
<dbReference type="Pfam" id="PF03120">
    <property type="entry name" value="OB_DNA_ligase"/>
    <property type="match status" value="1"/>
</dbReference>
<dbReference type="InterPro" id="IPR004150">
    <property type="entry name" value="NAD_DNA_ligase_OB"/>
</dbReference>
<feature type="binding site" evidence="9">
    <location>
        <position position="367"/>
    </location>
    <ligand>
        <name>Zn(2+)</name>
        <dbReference type="ChEBI" id="CHEBI:29105"/>
    </ligand>
</feature>
<keyword evidence="6 9" id="KW-0520">NAD</keyword>
<feature type="binding site" evidence="9">
    <location>
        <position position="133"/>
    </location>
    <ligand>
        <name>NAD(+)</name>
        <dbReference type="ChEBI" id="CHEBI:57540"/>
    </ligand>
</feature>
<dbReference type="EMBL" id="MEVH01000030">
    <property type="protein sequence ID" value="OGC51146.1"/>
    <property type="molecule type" value="Genomic_DNA"/>
</dbReference>
<dbReference type="InterPro" id="IPR013840">
    <property type="entry name" value="DNAligase_N"/>
</dbReference>
<keyword evidence="7 9" id="KW-0234">DNA repair</keyword>
<feature type="binding site" evidence="9">
    <location>
        <position position="254"/>
    </location>
    <ligand>
        <name>NAD(+)</name>
        <dbReference type="ChEBI" id="CHEBI:57540"/>
    </ligand>
</feature>
<accession>A0A1F4V1R6</accession>
<comment type="caution">
    <text evidence="11">The sequence shown here is derived from an EMBL/GenBank/DDBJ whole genome shotgun (WGS) entry which is preliminary data.</text>
</comment>
<feature type="binding site" evidence="9">
    <location>
        <position position="388"/>
    </location>
    <ligand>
        <name>Zn(2+)</name>
        <dbReference type="ChEBI" id="CHEBI:29105"/>
    </ligand>
</feature>
<sequence>MSKSLAKLDFDPQVKPKELSKLPLQIKTALLEKLVHYHNIKYFIDNEPVISDEQFDELYEMLRRVKPDTPALFEIVGDIGEIRHPVPMLSIDKRYRYADVERWLNDTNDEKYIVEPKYDGMAARYQKGTLATRGNGIYGEDISARFSSLYVVGNLPKDNSSTYGEVIIPISYFEEKLKVEYKNPRNAVVGIMKSKTVTLAGIQALLDKGVHFVLHDQAKVIEAQKRELLNEDTWESILEEMFRVDYPLDGIVIKATSQELRSKLGATQHHDRWQIAYKTPAERKWSVIQEIKDQVGRTGRVTSVAVIDPVNLSGATVTNVTLHNVKFVKSSKIGIGSKVEVMRSGEVIPFITKVIPAESPHIIRMDCPVCGGKLVENGKYLECINSSCPARLSQSIEYFFKVLGAEELGLKTIERFINEFKLNYVVDFYDLKKDKIAELDGFGNKSANNIMTNISRTLEDSITPSQLLQALGVKNIGPAASRWIINKYGFDNLPYLKKEDLEDVSGIGPIKAGHFIKEVKEKWPIVLDLQKRGLKFKKDNISNKLEGLSFCITGSQGKYSRDELIQLIIENGGEYKSSVTKDLDYLIAGTNPGSKLEKAKELGVKVADEGEFLKLVK</sequence>
<dbReference type="Gene3D" id="1.10.287.610">
    <property type="entry name" value="Helix hairpin bin"/>
    <property type="match status" value="1"/>
</dbReference>
<dbReference type="InterPro" id="IPR012340">
    <property type="entry name" value="NA-bd_OB-fold"/>
</dbReference>
<dbReference type="SMART" id="SM00292">
    <property type="entry name" value="BRCT"/>
    <property type="match status" value="1"/>
</dbReference>
<comment type="function">
    <text evidence="9">DNA ligase that catalyzes the formation of phosphodiester linkages between 5'-phosphoryl and 3'-hydroxyl groups in double-stranded DNA using NAD as a coenzyme and as the energy source for the reaction. It is essential for DNA replication and repair of damaged DNA.</text>
</comment>
<dbReference type="STRING" id="1802624.A2982_03090"/>
<dbReference type="GO" id="GO:0006260">
    <property type="term" value="P:DNA replication"/>
    <property type="evidence" value="ECO:0007669"/>
    <property type="project" value="UniProtKB-KW"/>
</dbReference>
<dbReference type="SUPFAM" id="SSF52113">
    <property type="entry name" value="BRCT domain"/>
    <property type="match status" value="1"/>
</dbReference>
<evidence type="ECO:0000256" key="8">
    <source>
        <dbReference type="ARBA" id="ARBA00034005"/>
    </source>
</evidence>
<organism evidence="11 12">
    <name type="scientific">candidate division WWE3 bacterium RIFCSPLOWO2_01_FULL_39_13</name>
    <dbReference type="NCBI Taxonomy" id="1802624"/>
    <lineage>
        <taxon>Bacteria</taxon>
        <taxon>Katanobacteria</taxon>
    </lineage>
</organism>
<dbReference type="SUPFAM" id="SSF56091">
    <property type="entry name" value="DNA ligase/mRNA capping enzyme, catalytic domain"/>
    <property type="match status" value="1"/>
</dbReference>
<comment type="similarity">
    <text evidence="9">Belongs to the NAD-dependent DNA ligase family. LigA subfamily.</text>
</comment>
<evidence type="ECO:0000256" key="9">
    <source>
        <dbReference type="HAMAP-Rule" id="MF_01588"/>
    </source>
</evidence>
<evidence type="ECO:0000256" key="3">
    <source>
        <dbReference type="ARBA" id="ARBA00022723"/>
    </source>
</evidence>
<dbReference type="SUPFAM" id="SSF47781">
    <property type="entry name" value="RuvA domain 2-like"/>
    <property type="match status" value="1"/>
</dbReference>
<feature type="binding site" evidence="9">
    <location>
        <begin position="52"/>
        <end position="56"/>
    </location>
    <ligand>
        <name>NAD(+)</name>
        <dbReference type="ChEBI" id="CHEBI:57540"/>
    </ligand>
</feature>
<evidence type="ECO:0000256" key="5">
    <source>
        <dbReference type="ARBA" id="ARBA00022833"/>
    </source>
</evidence>
<dbReference type="InterPro" id="IPR001679">
    <property type="entry name" value="DNA_ligase"/>
</dbReference>
<dbReference type="InterPro" id="IPR036420">
    <property type="entry name" value="BRCT_dom_sf"/>
</dbReference>
<dbReference type="HAMAP" id="MF_01588">
    <property type="entry name" value="DNA_ligase_A"/>
    <property type="match status" value="1"/>
</dbReference>
<dbReference type="Pfam" id="PF00533">
    <property type="entry name" value="BRCT"/>
    <property type="match status" value="1"/>
</dbReference>
<keyword evidence="1 9" id="KW-0436">Ligase</keyword>
<protein>
    <recommendedName>
        <fullName evidence="9">DNA ligase</fullName>
        <ecNumber evidence="9">6.5.1.2</ecNumber>
    </recommendedName>
    <alternativeName>
        <fullName evidence="9">Polydeoxyribonucleotide synthase [NAD(+)]</fullName>
    </alternativeName>
</protein>
<dbReference type="Gene3D" id="2.40.50.140">
    <property type="entry name" value="Nucleic acid-binding proteins"/>
    <property type="match status" value="1"/>
</dbReference>
<feature type="binding site" evidence="9">
    <location>
        <position position="278"/>
    </location>
    <ligand>
        <name>NAD(+)</name>
        <dbReference type="ChEBI" id="CHEBI:57540"/>
    </ligand>
</feature>
<gene>
    <name evidence="9" type="primary">ligA</name>
    <name evidence="11" type="ORF">A2982_03090</name>
</gene>
<dbReference type="EC" id="6.5.1.2" evidence="9"/>
<dbReference type="AlphaFoldDB" id="A0A1F4V1R6"/>
<reference evidence="11 12" key="1">
    <citation type="journal article" date="2016" name="Nat. Commun.">
        <title>Thousands of microbial genomes shed light on interconnected biogeochemical processes in an aquifer system.</title>
        <authorList>
            <person name="Anantharaman K."/>
            <person name="Brown C.T."/>
            <person name="Hug L.A."/>
            <person name="Sharon I."/>
            <person name="Castelle C.J."/>
            <person name="Probst A.J."/>
            <person name="Thomas B.C."/>
            <person name="Singh A."/>
            <person name="Wilkins M.J."/>
            <person name="Karaoz U."/>
            <person name="Brodie E.L."/>
            <person name="Williams K.H."/>
            <person name="Hubbard S.S."/>
            <person name="Banfield J.F."/>
        </authorList>
    </citation>
    <scope>NUCLEOTIDE SEQUENCE [LARGE SCALE GENOMIC DNA]</scope>
</reference>
<dbReference type="InterPro" id="IPR013839">
    <property type="entry name" value="DNAligase_adenylation"/>
</dbReference>
<dbReference type="GO" id="GO:0046872">
    <property type="term" value="F:metal ion binding"/>
    <property type="evidence" value="ECO:0007669"/>
    <property type="project" value="UniProtKB-KW"/>
</dbReference>
<keyword evidence="3 9" id="KW-0479">Metal-binding</keyword>
<dbReference type="Gene3D" id="3.40.50.10190">
    <property type="entry name" value="BRCT domain"/>
    <property type="match status" value="1"/>
</dbReference>
<evidence type="ECO:0000313" key="12">
    <source>
        <dbReference type="Proteomes" id="UP000178771"/>
    </source>
</evidence>
<dbReference type="SMART" id="SM00532">
    <property type="entry name" value="LIGANc"/>
    <property type="match status" value="1"/>
</dbReference>
<feature type="binding site" evidence="9">
    <location>
        <position position="370"/>
    </location>
    <ligand>
        <name>Zn(2+)</name>
        <dbReference type="ChEBI" id="CHEBI:29105"/>
    </ligand>
</feature>
<evidence type="ECO:0000259" key="10">
    <source>
        <dbReference type="PROSITE" id="PS50172"/>
    </source>
</evidence>
<comment type="catalytic activity">
    <reaction evidence="8 9">
        <text>NAD(+) + (deoxyribonucleotide)n-3'-hydroxyl + 5'-phospho-(deoxyribonucleotide)m = (deoxyribonucleotide)n+m + AMP + beta-nicotinamide D-nucleotide.</text>
        <dbReference type="EC" id="6.5.1.2"/>
    </reaction>
</comment>
<feature type="domain" description="BRCT" evidence="10">
    <location>
        <begin position="540"/>
        <end position="617"/>
    </location>
</feature>
<dbReference type="PIRSF" id="PIRSF001604">
    <property type="entry name" value="LigA"/>
    <property type="match status" value="1"/>
</dbReference>
<proteinExistence type="inferred from homology"/>
<dbReference type="SUPFAM" id="SSF50249">
    <property type="entry name" value="Nucleic acid-binding proteins"/>
    <property type="match status" value="1"/>
</dbReference>
<feature type="binding site" evidence="9">
    <location>
        <position position="165"/>
    </location>
    <ligand>
        <name>NAD(+)</name>
        <dbReference type="ChEBI" id="CHEBI:57540"/>
    </ligand>
</feature>
<keyword evidence="9" id="KW-0460">Magnesium</keyword>
<evidence type="ECO:0000256" key="7">
    <source>
        <dbReference type="ARBA" id="ARBA00023204"/>
    </source>
</evidence>
<dbReference type="InterPro" id="IPR010994">
    <property type="entry name" value="RuvA_2-like"/>
</dbReference>
<name>A0A1F4V1R6_UNCKA</name>
<evidence type="ECO:0000256" key="2">
    <source>
        <dbReference type="ARBA" id="ARBA00022705"/>
    </source>
</evidence>
<keyword evidence="9" id="KW-0464">Manganese</keyword>
<dbReference type="GO" id="GO:0006281">
    <property type="term" value="P:DNA repair"/>
    <property type="evidence" value="ECO:0007669"/>
    <property type="project" value="UniProtKB-KW"/>
</dbReference>
<keyword evidence="5 9" id="KW-0862">Zinc</keyword>
<feature type="binding site" evidence="9">
    <location>
        <position position="383"/>
    </location>
    <ligand>
        <name>Zn(2+)</name>
        <dbReference type="ChEBI" id="CHEBI:29105"/>
    </ligand>
</feature>
<evidence type="ECO:0000256" key="6">
    <source>
        <dbReference type="ARBA" id="ARBA00023027"/>
    </source>
</evidence>
<feature type="binding site" evidence="9">
    <location>
        <position position="115"/>
    </location>
    <ligand>
        <name>NAD(+)</name>
        <dbReference type="ChEBI" id="CHEBI:57540"/>
    </ligand>
</feature>
<keyword evidence="4 9" id="KW-0227">DNA damage</keyword>
<dbReference type="InterPro" id="IPR001357">
    <property type="entry name" value="BRCT_dom"/>
</dbReference>
<dbReference type="Gene3D" id="1.10.150.20">
    <property type="entry name" value="5' to 3' exonuclease, C-terminal subdomain"/>
    <property type="match status" value="2"/>
</dbReference>
<feature type="binding site" evidence="9">
    <location>
        <begin position="90"/>
        <end position="91"/>
    </location>
    <ligand>
        <name>NAD(+)</name>
        <dbReference type="ChEBI" id="CHEBI:57540"/>
    </ligand>
</feature>
<evidence type="ECO:0000313" key="11">
    <source>
        <dbReference type="EMBL" id="OGC51146.1"/>
    </source>
</evidence>
<dbReference type="Proteomes" id="UP000178771">
    <property type="component" value="Unassembled WGS sequence"/>
</dbReference>
<dbReference type="PROSITE" id="PS50172">
    <property type="entry name" value="BRCT"/>
    <property type="match status" value="1"/>
</dbReference>
<evidence type="ECO:0000256" key="1">
    <source>
        <dbReference type="ARBA" id="ARBA00022598"/>
    </source>
</evidence>
<dbReference type="GO" id="GO:0003911">
    <property type="term" value="F:DNA ligase (NAD+) activity"/>
    <property type="evidence" value="ECO:0007669"/>
    <property type="project" value="UniProtKB-UniRule"/>
</dbReference>
<comment type="cofactor">
    <cofactor evidence="9">
        <name>Mg(2+)</name>
        <dbReference type="ChEBI" id="CHEBI:18420"/>
    </cofactor>
    <cofactor evidence="9">
        <name>Mn(2+)</name>
        <dbReference type="ChEBI" id="CHEBI:29035"/>
    </cofactor>
</comment>